<dbReference type="AlphaFoldDB" id="A0A0B2AM68"/>
<evidence type="ECO:0000313" key="2">
    <source>
        <dbReference type="Proteomes" id="UP000030982"/>
    </source>
</evidence>
<organism evidence="1 2">
    <name type="scientific">Sinomonas humi</name>
    <dbReference type="NCBI Taxonomy" id="1338436"/>
    <lineage>
        <taxon>Bacteria</taxon>
        <taxon>Bacillati</taxon>
        <taxon>Actinomycetota</taxon>
        <taxon>Actinomycetes</taxon>
        <taxon>Micrococcales</taxon>
        <taxon>Micrococcaceae</taxon>
        <taxon>Sinomonas</taxon>
    </lineage>
</organism>
<keyword evidence="2" id="KW-1185">Reference proteome</keyword>
<dbReference type="STRING" id="1338436.LK10_11260"/>
<name>A0A0B2AM68_9MICC</name>
<dbReference type="Proteomes" id="UP000030982">
    <property type="component" value="Unassembled WGS sequence"/>
</dbReference>
<gene>
    <name evidence="1" type="ORF">LK10_11260</name>
</gene>
<accession>A0A0B2AM68</accession>
<reference evidence="1 2" key="1">
    <citation type="submission" date="2014-09" db="EMBL/GenBank/DDBJ databases">
        <title>Genome sequence of Sinomonas sp. MUSC 117.</title>
        <authorList>
            <person name="Lee L.-H."/>
        </authorList>
    </citation>
    <scope>NUCLEOTIDE SEQUENCE [LARGE SCALE GENOMIC DNA]</scope>
    <source>
        <strain evidence="1 2">MUSC 117</strain>
    </source>
</reference>
<proteinExistence type="predicted"/>
<comment type="caution">
    <text evidence="1">The sequence shown here is derived from an EMBL/GenBank/DDBJ whole genome shotgun (WGS) entry which is preliminary data.</text>
</comment>
<sequence length="77" mass="8007">MDLGAIAQAIIIELDAVSPWPASISSLAQTTRQDMNQVAQLANTTDYSPSNMSALDEALVAASNDASEWKPTTPGGS</sequence>
<evidence type="ECO:0000313" key="1">
    <source>
        <dbReference type="EMBL" id="KHL02956.1"/>
    </source>
</evidence>
<protein>
    <submittedName>
        <fullName evidence="1">Uncharacterized protein</fullName>
    </submittedName>
</protein>
<dbReference type="EMBL" id="JTDL01000109">
    <property type="protein sequence ID" value="KHL02956.1"/>
    <property type="molecule type" value="Genomic_DNA"/>
</dbReference>